<dbReference type="Proteomes" id="UP000265882">
    <property type="component" value="Unassembled WGS sequence"/>
</dbReference>
<reference evidence="1 2" key="1">
    <citation type="journal article" date="2017" name="ISME J.">
        <title>Energy and carbon metabolisms in a deep terrestrial subsurface fluid microbial community.</title>
        <authorList>
            <person name="Momper L."/>
            <person name="Jungbluth S.P."/>
            <person name="Lee M.D."/>
            <person name="Amend J.P."/>
        </authorList>
    </citation>
    <scope>NUCLEOTIDE SEQUENCE [LARGE SCALE GENOMIC DNA]</scope>
    <source>
        <strain evidence="1">SURF_5</strain>
    </source>
</reference>
<dbReference type="Gene3D" id="1.25.10.10">
    <property type="entry name" value="Leucine-rich Repeat Variant"/>
    <property type="match status" value="2"/>
</dbReference>
<dbReference type="InterPro" id="IPR011989">
    <property type="entry name" value="ARM-like"/>
</dbReference>
<proteinExistence type="predicted"/>
<name>A0A3A4N624_ABYX5</name>
<dbReference type="PANTHER" id="PTHR12697">
    <property type="entry name" value="PBS LYASE HEAT-LIKE PROTEIN"/>
    <property type="match status" value="1"/>
</dbReference>
<dbReference type="EMBL" id="QZKU01000116">
    <property type="protein sequence ID" value="RJP17287.1"/>
    <property type="molecule type" value="Genomic_DNA"/>
</dbReference>
<dbReference type="AlphaFoldDB" id="A0A3A4N624"/>
<sequence length="400" mass="43494">MKKAFLFLSLLLPPTIIFCSRSVSLQSQNAQDVEYAVIAENDPAARLAAVAVLKEQGEIGIPGLTAAAHDPDDGVRKAAIRSLGEVGGQEAADALAELLDDPDRTVRMRAIIALGLAGRPGFPYLLKVLDTEPFPRGRMFAASALNRVVQPGDAPAIMERFDRQDVTTQMHLVTALVHIGDDGAYQALEVLAEHPNRLIRFYVVNTLADTHQDERALPIFINSLEDEAVEVRMWAIFGLERLNHPASFPAVLAALGDQDPYVRKEAAYTLGLLKNPEAIPFLIESLKDPITVVRGDAATALGMIGDSSATSTLRPLLNDSSPVVQIKTAEALARLGDYSGIDLVIELVDSPVRIHSYEAARVLRELSGEDFGYNKASWRTWWICNRDVLADGARQSAPAE</sequence>
<dbReference type="InterPro" id="IPR004155">
    <property type="entry name" value="PBS_lyase_HEAT"/>
</dbReference>
<dbReference type="InterPro" id="IPR016024">
    <property type="entry name" value="ARM-type_fold"/>
</dbReference>
<evidence type="ECO:0000313" key="2">
    <source>
        <dbReference type="Proteomes" id="UP000265882"/>
    </source>
</evidence>
<evidence type="ECO:0000313" key="1">
    <source>
        <dbReference type="EMBL" id="RJP17287.1"/>
    </source>
</evidence>
<dbReference type="GO" id="GO:0016491">
    <property type="term" value="F:oxidoreductase activity"/>
    <property type="evidence" value="ECO:0007669"/>
    <property type="project" value="TreeGrafter"/>
</dbReference>
<dbReference type="PANTHER" id="PTHR12697:SF5">
    <property type="entry name" value="DEOXYHYPUSINE HYDROXYLASE"/>
    <property type="match status" value="1"/>
</dbReference>
<organism evidence="1 2">
    <name type="scientific">Abyssobacteria bacterium (strain SURF_5)</name>
    <dbReference type="NCBI Taxonomy" id="2093360"/>
    <lineage>
        <taxon>Bacteria</taxon>
        <taxon>Pseudomonadati</taxon>
        <taxon>Candidatus Hydrogenedentota</taxon>
        <taxon>Candidatus Abyssobacteria</taxon>
    </lineage>
</organism>
<dbReference type="SMART" id="SM00567">
    <property type="entry name" value="EZ_HEAT"/>
    <property type="match status" value="8"/>
</dbReference>
<dbReference type="SUPFAM" id="SSF48371">
    <property type="entry name" value="ARM repeat"/>
    <property type="match status" value="2"/>
</dbReference>
<dbReference type="Pfam" id="PF13646">
    <property type="entry name" value="HEAT_2"/>
    <property type="match status" value="2"/>
</dbReference>
<gene>
    <name evidence="1" type="ORF">C4520_17010</name>
</gene>
<protein>
    <submittedName>
        <fullName evidence="1">HEAT repeat domain-containing protein</fullName>
    </submittedName>
</protein>
<accession>A0A3A4N624</accession>
<comment type="caution">
    <text evidence="1">The sequence shown here is derived from an EMBL/GenBank/DDBJ whole genome shotgun (WGS) entry which is preliminary data.</text>
</comment>